<accession>A0A0C3PCU8</accession>
<gene>
    <name evidence="1" type="ORF">M404DRAFT_505804</name>
</gene>
<dbReference type="AlphaFoldDB" id="A0A0C3PCU8"/>
<protein>
    <submittedName>
        <fullName evidence="1">Uncharacterized protein</fullName>
    </submittedName>
</protein>
<proteinExistence type="predicted"/>
<keyword evidence="2" id="KW-1185">Reference proteome</keyword>
<dbReference type="HOGENOM" id="CLU_943708_0_0_1"/>
<dbReference type="EMBL" id="KN831965">
    <property type="protein sequence ID" value="KIO05861.1"/>
    <property type="molecule type" value="Genomic_DNA"/>
</dbReference>
<name>A0A0C3PCU8_PISTI</name>
<organism evidence="1 2">
    <name type="scientific">Pisolithus tinctorius Marx 270</name>
    <dbReference type="NCBI Taxonomy" id="870435"/>
    <lineage>
        <taxon>Eukaryota</taxon>
        <taxon>Fungi</taxon>
        <taxon>Dikarya</taxon>
        <taxon>Basidiomycota</taxon>
        <taxon>Agaricomycotina</taxon>
        <taxon>Agaricomycetes</taxon>
        <taxon>Agaricomycetidae</taxon>
        <taxon>Boletales</taxon>
        <taxon>Sclerodermatineae</taxon>
        <taxon>Pisolithaceae</taxon>
        <taxon>Pisolithus</taxon>
    </lineage>
</organism>
<evidence type="ECO:0000313" key="1">
    <source>
        <dbReference type="EMBL" id="KIO05861.1"/>
    </source>
</evidence>
<dbReference type="InParanoid" id="A0A0C3PCU8"/>
<reference evidence="1 2" key="1">
    <citation type="submission" date="2014-04" db="EMBL/GenBank/DDBJ databases">
        <authorList>
            <consortium name="DOE Joint Genome Institute"/>
            <person name="Kuo A."/>
            <person name="Kohler A."/>
            <person name="Costa M.D."/>
            <person name="Nagy L.G."/>
            <person name="Floudas D."/>
            <person name="Copeland A."/>
            <person name="Barry K.W."/>
            <person name="Cichocki N."/>
            <person name="Veneault-Fourrey C."/>
            <person name="LaButti K."/>
            <person name="Lindquist E.A."/>
            <person name="Lipzen A."/>
            <person name="Lundell T."/>
            <person name="Morin E."/>
            <person name="Murat C."/>
            <person name="Sun H."/>
            <person name="Tunlid A."/>
            <person name="Henrissat B."/>
            <person name="Grigoriev I.V."/>
            <person name="Hibbett D.S."/>
            <person name="Martin F."/>
            <person name="Nordberg H.P."/>
            <person name="Cantor M.N."/>
            <person name="Hua S.X."/>
        </authorList>
    </citation>
    <scope>NUCLEOTIDE SEQUENCE [LARGE SCALE GENOMIC DNA]</scope>
    <source>
        <strain evidence="1 2">Marx 270</strain>
    </source>
</reference>
<dbReference type="OrthoDB" id="10521732at2759"/>
<sequence length="295" mass="33020">MQELGIDPTDSIYRPVVSRVSGFVANRAQTEPVIAVARVAWRNSLALHHPQGLSLPTNEEFELQLKALSPRLAGNHLVTTVIQCSEFYEVDCEGRRMDEGGSSMGSDRSTDSDTFTSLCTIGIPLAWRREPACAQRREQFKNIREHFYALANLHHLVDTESRHKSADIWETSGMVDLSAMFGLEHLEIFVGEITFFEHLPSMMEAQMRVKGSVGTTRGNRSSVQPSNPSFNSCREVVAPILLNKCEILGQLTIDKVFLREKQHTQHEVESISQTLSVGLLDHICTAFLDASKRKP</sequence>
<reference evidence="2" key="2">
    <citation type="submission" date="2015-01" db="EMBL/GenBank/DDBJ databases">
        <title>Evolutionary Origins and Diversification of the Mycorrhizal Mutualists.</title>
        <authorList>
            <consortium name="DOE Joint Genome Institute"/>
            <consortium name="Mycorrhizal Genomics Consortium"/>
            <person name="Kohler A."/>
            <person name="Kuo A."/>
            <person name="Nagy L.G."/>
            <person name="Floudas D."/>
            <person name="Copeland A."/>
            <person name="Barry K.W."/>
            <person name="Cichocki N."/>
            <person name="Veneault-Fourrey C."/>
            <person name="LaButti K."/>
            <person name="Lindquist E.A."/>
            <person name="Lipzen A."/>
            <person name="Lundell T."/>
            <person name="Morin E."/>
            <person name="Murat C."/>
            <person name="Riley R."/>
            <person name="Ohm R."/>
            <person name="Sun H."/>
            <person name="Tunlid A."/>
            <person name="Henrissat B."/>
            <person name="Grigoriev I.V."/>
            <person name="Hibbett D.S."/>
            <person name="Martin F."/>
        </authorList>
    </citation>
    <scope>NUCLEOTIDE SEQUENCE [LARGE SCALE GENOMIC DNA]</scope>
    <source>
        <strain evidence="2">Marx 270</strain>
    </source>
</reference>
<dbReference type="Proteomes" id="UP000054217">
    <property type="component" value="Unassembled WGS sequence"/>
</dbReference>
<evidence type="ECO:0000313" key="2">
    <source>
        <dbReference type="Proteomes" id="UP000054217"/>
    </source>
</evidence>